<gene>
    <name evidence="2" type="ORF">L0U88_06340</name>
</gene>
<dbReference type="Pfam" id="PF12867">
    <property type="entry name" value="DinB_2"/>
    <property type="match status" value="1"/>
</dbReference>
<sequence length="191" mass="21988">MKALIAAELLQTLKEEGLYLLNEVEAIGNHTPLELLEATDGAGRWNTLQVLEHLNTYYRYYIPLIDRLLEKSTDPARTHFQPGWLGGYFTKTMLPQQGQVKNKMKAMKAHSPTAELDKEKVVGEFLQWQRKFLLMLEKARQKDIQAIRVPISIASFIRLRLGDVLMFITAHNQRHWVQIEQLLGRLPVAIG</sequence>
<dbReference type="InterPro" id="IPR024775">
    <property type="entry name" value="DinB-like"/>
</dbReference>
<accession>A0ABS9BFD3</accession>
<comment type="caution">
    <text evidence="2">The sequence shown here is derived from an EMBL/GenBank/DDBJ whole genome shotgun (WGS) entry which is preliminary data.</text>
</comment>
<dbReference type="Proteomes" id="UP001200145">
    <property type="component" value="Unassembled WGS sequence"/>
</dbReference>
<dbReference type="Gene3D" id="1.20.120.450">
    <property type="entry name" value="dinb family like domain"/>
    <property type="match status" value="1"/>
</dbReference>
<protein>
    <submittedName>
        <fullName evidence="2">DinB family protein</fullName>
    </submittedName>
</protein>
<dbReference type="SUPFAM" id="SSF109854">
    <property type="entry name" value="DinB/YfiT-like putative metalloenzymes"/>
    <property type="match status" value="1"/>
</dbReference>
<evidence type="ECO:0000313" key="3">
    <source>
        <dbReference type="Proteomes" id="UP001200145"/>
    </source>
</evidence>
<keyword evidence="3" id="KW-1185">Reference proteome</keyword>
<dbReference type="RefSeq" id="WP_234864775.1">
    <property type="nucleotide sequence ID" value="NZ_JAKEVY010000002.1"/>
</dbReference>
<proteinExistence type="predicted"/>
<dbReference type="EMBL" id="JAKEVY010000002">
    <property type="protein sequence ID" value="MCF1714241.1"/>
    <property type="molecule type" value="Genomic_DNA"/>
</dbReference>
<reference evidence="2 3" key="1">
    <citation type="submission" date="2022-01" db="EMBL/GenBank/DDBJ databases">
        <title>Flavihumibacter sp. nov., isolated from sediment of a river.</title>
        <authorList>
            <person name="Liu H."/>
        </authorList>
    </citation>
    <scope>NUCLEOTIDE SEQUENCE [LARGE SCALE GENOMIC DNA]</scope>
    <source>
        <strain evidence="2 3">RY-1</strain>
    </source>
</reference>
<evidence type="ECO:0000313" key="2">
    <source>
        <dbReference type="EMBL" id="MCF1714241.1"/>
    </source>
</evidence>
<dbReference type="InterPro" id="IPR034660">
    <property type="entry name" value="DinB/YfiT-like"/>
</dbReference>
<organism evidence="2 3">
    <name type="scientific">Flavihumibacter fluminis</name>
    <dbReference type="NCBI Taxonomy" id="2909236"/>
    <lineage>
        <taxon>Bacteria</taxon>
        <taxon>Pseudomonadati</taxon>
        <taxon>Bacteroidota</taxon>
        <taxon>Chitinophagia</taxon>
        <taxon>Chitinophagales</taxon>
        <taxon>Chitinophagaceae</taxon>
        <taxon>Flavihumibacter</taxon>
    </lineage>
</organism>
<evidence type="ECO:0000259" key="1">
    <source>
        <dbReference type="Pfam" id="PF12867"/>
    </source>
</evidence>
<name>A0ABS9BFD3_9BACT</name>
<feature type="domain" description="DinB-like" evidence="1">
    <location>
        <begin position="33"/>
        <end position="179"/>
    </location>
</feature>